<evidence type="ECO:0000256" key="4">
    <source>
        <dbReference type="ARBA" id="ARBA00022490"/>
    </source>
</evidence>
<protein>
    <recommendedName>
        <fullName evidence="7">MTOR-associated protein MEAK7</fullName>
    </recommendedName>
    <alternativeName>
        <fullName evidence="9">TBC/LysM-associated domain-containing protein 1</fullName>
    </alternativeName>
    <alternativeName>
        <fullName evidence="8">TLD domain-containing protein 1</fullName>
    </alternativeName>
</protein>
<keyword evidence="6" id="KW-0458">Lysosome</keyword>
<dbReference type="PANTHER" id="PTHR23354:SF131">
    <property type="entry name" value="MTOR-ASSOCIATED PROTEIN MEAK7"/>
    <property type="match status" value="1"/>
</dbReference>
<evidence type="ECO:0000313" key="12">
    <source>
        <dbReference type="EMBL" id="JAV23930.1"/>
    </source>
</evidence>
<evidence type="ECO:0000259" key="11">
    <source>
        <dbReference type="PROSITE" id="PS51886"/>
    </source>
</evidence>
<comment type="subcellular location">
    <subcellularLocation>
        <location evidence="3">Cytoplasm</location>
    </subcellularLocation>
    <subcellularLocation>
        <location evidence="2">Lysosome</location>
    </subcellularLocation>
    <subcellularLocation>
        <location evidence="1">Membrane</location>
    </subcellularLocation>
</comment>
<reference evidence="12" key="1">
    <citation type="submission" date="2017-01" db="EMBL/GenBank/DDBJ databases">
        <title>A deep insight into the sialotranscriptome of adult male and female Cluex tarsalis mosquitoes.</title>
        <authorList>
            <person name="Ribeiro J.M."/>
            <person name="Moreira F."/>
            <person name="Bernard K.A."/>
            <person name="Calvo E."/>
        </authorList>
    </citation>
    <scope>NUCLEOTIDE SEQUENCE</scope>
    <source>
        <strain evidence="12">Kern County</strain>
        <tissue evidence="12">Salivary glands</tissue>
    </source>
</reference>
<dbReference type="InterPro" id="IPR006571">
    <property type="entry name" value="TLDc_dom"/>
</dbReference>
<dbReference type="GO" id="GO:0005634">
    <property type="term" value="C:nucleus"/>
    <property type="evidence" value="ECO:0007669"/>
    <property type="project" value="TreeGrafter"/>
</dbReference>
<evidence type="ECO:0000256" key="1">
    <source>
        <dbReference type="ARBA" id="ARBA00004370"/>
    </source>
</evidence>
<dbReference type="PANTHER" id="PTHR23354">
    <property type="entry name" value="NUCLEOLAR PROTEIN 7/ESTROGEN RECEPTOR COACTIVATOR-RELATED"/>
    <property type="match status" value="1"/>
</dbReference>
<evidence type="ECO:0000256" key="5">
    <source>
        <dbReference type="ARBA" id="ARBA00023136"/>
    </source>
</evidence>
<evidence type="ECO:0000256" key="7">
    <source>
        <dbReference type="ARBA" id="ARBA00039594"/>
    </source>
</evidence>
<dbReference type="GO" id="GO:0006979">
    <property type="term" value="P:response to oxidative stress"/>
    <property type="evidence" value="ECO:0007669"/>
    <property type="project" value="TreeGrafter"/>
</dbReference>
<evidence type="ECO:0000256" key="8">
    <source>
        <dbReference type="ARBA" id="ARBA00041780"/>
    </source>
</evidence>
<dbReference type="Pfam" id="PF07534">
    <property type="entry name" value="TLD"/>
    <property type="match status" value="1"/>
</dbReference>
<feature type="compositionally biased region" description="Basic and acidic residues" evidence="10">
    <location>
        <begin position="212"/>
        <end position="227"/>
    </location>
</feature>
<proteinExistence type="predicted"/>
<keyword evidence="4" id="KW-0963">Cytoplasm</keyword>
<name>A0A1Q3F8M4_CULTA</name>
<dbReference type="EMBL" id="GFDL01011115">
    <property type="protein sequence ID" value="JAV23930.1"/>
    <property type="molecule type" value="Transcribed_RNA"/>
</dbReference>
<evidence type="ECO:0000256" key="10">
    <source>
        <dbReference type="SAM" id="MobiDB-lite"/>
    </source>
</evidence>
<dbReference type="SMART" id="SM00584">
    <property type="entry name" value="TLDc"/>
    <property type="match status" value="1"/>
</dbReference>
<evidence type="ECO:0000256" key="6">
    <source>
        <dbReference type="ARBA" id="ARBA00023228"/>
    </source>
</evidence>
<keyword evidence="5" id="KW-0472">Membrane</keyword>
<dbReference type="GO" id="GO:0005764">
    <property type="term" value="C:lysosome"/>
    <property type="evidence" value="ECO:0007669"/>
    <property type="project" value="UniProtKB-SubCell"/>
</dbReference>
<dbReference type="GO" id="GO:0016020">
    <property type="term" value="C:membrane"/>
    <property type="evidence" value="ECO:0007669"/>
    <property type="project" value="UniProtKB-SubCell"/>
</dbReference>
<evidence type="ECO:0000256" key="9">
    <source>
        <dbReference type="ARBA" id="ARBA00042134"/>
    </source>
</evidence>
<feature type="domain" description="TLDc" evidence="11">
    <location>
        <begin position="259"/>
        <end position="426"/>
    </location>
</feature>
<feature type="region of interest" description="Disordered" evidence="10">
    <location>
        <begin position="211"/>
        <end position="232"/>
    </location>
</feature>
<evidence type="ECO:0000256" key="3">
    <source>
        <dbReference type="ARBA" id="ARBA00004496"/>
    </source>
</evidence>
<sequence length="472" mass="53581">MGNLASSSTKLAEKCPMLEKSELPLVASSFRLVSKNSDKCKEEDLMKFWGSQMDPRLAQYITNFLFGPLGSRAGFVELPRFAELYVYTVRGTRDERINVLLSSLGQSPESESTEIAYPLIKEYVEAVVSSYMRAIRLEGGPEFKSWESRGFRIVKECIQKLAESLAYDVVQQGTQKVTRADAERWLGKNPIFLKMLEHVFSHLYNYRNMKNSSDEKRKDADADESKASKRKEHIPQQEIVLHTMLPLCEGLQYMPDYPAFTDLSQMLFVNANLPTAQQNKWRFLFSSQIHGESFSTLLGRIVDQGPTVIIVEDSNGYIFGGYATDSWALGPNYLGNDTSFLFTLRPKMRTFCASGYNDHYQYLNLHQQTMPNGLGLGGQHNYWGLWLDSEYGVGECSESCTTFKGYFQMSATKKFTVRNVEVWGVGDKPVKENESEESSVRSVLDGNADSKAMLKMSGREQYSDGYREEPKD</sequence>
<dbReference type="PROSITE" id="PS51886">
    <property type="entry name" value="TLDC"/>
    <property type="match status" value="1"/>
</dbReference>
<organism evidence="12">
    <name type="scientific">Culex tarsalis</name>
    <name type="common">Encephalitis mosquito</name>
    <dbReference type="NCBI Taxonomy" id="7177"/>
    <lineage>
        <taxon>Eukaryota</taxon>
        <taxon>Metazoa</taxon>
        <taxon>Ecdysozoa</taxon>
        <taxon>Arthropoda</taxon>
        <taxon>Hexapoda</taxon>
        <taxon>Insecta</taxon>
        <taxon>Pterygota</taxon>
        <taxon>Neoptera</taxon>
        <taxon>Endopterygota</taxon>
        <taxon>Diptera</taxon>
        <taxon>Nematocera</taxon>
        <taxon>Culicoidea</taxon>
        <taxon>Culicidae</taxon>
        <taxon>Culicinae</taxon>
        <taxon>Culicini</taxon>
        <taxon>Culex</taxon>
        <taxon>Culex</taxon>
    </lineage>
</organism>
<dbReference type="AlphaFoldDB" id="A0A1Q3F8M4"/>
<evidence type="ECO:0000256" key="2">
    <source>
        <dbReference type="ARBA" id="ARBA00004371"/>
    </source>
</evidence>
<accession>A0A1Q3F8M4</accession>
<feature type="region of interest" description="Disordered" evidence="10">
    <location>
        <begin position="430"/>
        <end position="449"/>
    </location>
</feature>